<dbReference type="OrthoDB" id="10037631at2759"/>
<comment type="similarity">
    <text evidence="1">Belongs to the pecanex family.</text>
</comment>
<evidence type="ECO:0000313" key="3">
    <source>
        <dbReference type="Proteomes" id="UP000031036"/>
    </source>
</evidence>
<dbReference type="PANTHER" id="PTHR12372:SF7">
    <property type="entry name" value="PROTEIN PECANEX"/>
    <property type="match status" value="1"/>
</dbReference>
<dbReference type="EMBL" id="JPKZ01000630">
    <property type="protein sequence ID" value="KHN86373.1"/>
    <property type="molecule type" value="Genomic_DNA"/>
</dbReference>
<dbReference type="GO" id="GO:0016020">
    <property type="term" value="C:membrane"/>
    <property type="evidence" value="ECO:0007669"/>
    <property type="project" value="UniProtKB-SubCell"/>
</dbReference>
<organism evidence="2 3">
    <name type="scientific">Toxocara canis</name>
    <name type="common">Canine roundworm</name>
    <dbReference type="NCBI Taxonomy" id="6265"/>
    <lineage>
        <taxon>Eukaryota</taxon>
        <taxon>Metazoa</taxon>
        <taxon>Ecdysozoa</taxon>
        <taxon>Nematoda</taxon>
        <taxon>Chromadorea</taxon>
        <taxon>Rhabditida</taxon>
        <taxon>Spirurina</taxon>
        <taxon>Ascaridomorpha</taxon>
        <taxon>Ascaridoidea</taxon>
        <taxon>Toxocaridae</taxon>
        <taxon>Toxocara</taxon>
    </lineage>
</organism>
<feature type="transmembrane region" description="Helical" evidence="1">
    <location>
        <begin position="438"/>
        <end position="460"/>
    </location>
</feature>
<dbReference type="STRING" id="6265.A0A0B2VXJ3"/>
<reference evidence="2 3" key="1">
    <citation type="submission" date="2014-11" db="EMBL/GenBank/DDBJ databases">
        <title>Genetic blueprint of the zoonotic pathogen Toxocara canis.</title>
        <authorList>
            <person name="Zhu X.-Q."/>
            <person name="Korhonen P.K."/>
            <person name="Cai H."/>
            <person name="Young N.D."/>
            <person name="Nejsum P."/>
            <person name="von Samson-Himmelstjerna G."/>
            <person name="Boag P.R."/>
            <person name="Tan P."/>
            <person name="Li Q."/>
            <person name="Min J."/>
            <person name="Yang Y."/>
            <person name="Wang X."/>
            <person name="Fang X."/>
            <person name="Hall R.S."/>
            <person name="Hofmann A."/>
            <person name="Sternberg P.W."/>
            <person name="Jex A.R."/>
            <person name="Gasser R.B."/>
        </authorList>
    </citation>
    <scope>NUCLEOTIDE SEQUENCE [LARGE SCALE GENOMIC DNA]</scope>
    <source>
        <strain evidence="2">PN_DK_2014</strain>
    </source>
</reference>
<comment type="caution">
    <text evidence="1">Lacks conserved residue(s) required for the propagation of feature annotation.</text>
</comment>
<keyword evidence="3" id="KW-1185">Reference proteome</keyword>
<feature type="transmembrane region" description="Helical" evidence="1">
    <location>
        <begin position="502"/>
        <end position="521"/>
    </location>
</feature>
<proteinExistence type="inferred from homology"/>
<name>A0A0B2VXJ3_TOXCA</name>
<dbReference type="InterPro" id="IPR039797">
    <property type="entry name" value="Pecanex"/>
</dbReference>
<feature type="transmembrane region" description="Helical" evidence="1">
    <location>
        <begin position="527"/>
        <end position="547"/>
    </location>
</feature>
<feature type="transmembrane region" description="Helical" evidence="1">
    <location>
        <begin position="315"/>
        <end position="342"/>
    </location>
</feature>
<sequence>MISGPLQETFYEPFSPQRYHNLFCYLKDEDGNWWTYAFDAQGVGTAHALGSSRALLEMIQHNNATHPYIKLSALPENVSGSSEDSDVERAAGGRENARAIVQSQMVGGERRQRALSSSSTESGTYIADMPSAILHASNSAVVSRHLDRDRTIFEAISRCITSMEVGSTSEPRRSSVIHKSYYYRLKVFPSKKGGKGIHLQFSLLKSVQPDAASPIHGFNWLVAYSRPAFFCLLGLTLLAIDGDWWDHRAAETTIGWEWNPYRIGSVSNASIIAAVRDLIVALVLLLPVAFTLGLLPQVNTLLLHVAEQVEMHVFGGTACFSLLSAVLQLSKSMLALAVLCALAHVAHREDSNSVQNTFFSAFAAISVALSYLLSRSSSNPAMMALGLKSFGLCSGCSCHEEVSEVGDEGKGEESVSPMKDTMADDLTRVVSNRLRHDILVSMLIALIFFALHCTSMFTAAQPYLQVSEVGDEGKGEESVSPMKDTMADDLTRVVSNRLRHDILVSMLIALIFFALHCTSMFTAAQPYLQMGLCGTCVLFGVINHYFYMELRTATPWRLLARPVLRAHEFAQFETVVAAKLMYFETVHFYMLTFEKNIVSCFFFFKYADIRR</sequence>
<dbReference type="GO" id="GO:0005783">
    <property type="term" value="C:endoplasmic reticulum"/>
    <property type="evidence" value="ECO:0007669"/>
    <property type="project" value="TreeGrafter"/>
</dbReference>
<dbReference type="Proteomes" id="UP000031036">
    <property type="component" value="Unassembled WGS sequence"/>
</dbReference>
<protein>
    <recommendedName>
        <fullName evidence="1">Pecanex-like protein</fullName>
    </recommendedName>
</protein>
<keyword evidence="1" id="KW-1133">Transmembrane helix</keyword>
<keyword evidence="1" id="KW-0812">Transmembrane</keyword>
<evidence type="ECO:0000313" key="2">
    <source>
        <dbReference type="EMBL" id="KHN86373.1"/>
    </source>
</evidence>
<dbReference type="GO" id="GO:0007029">
    <property type="term" value="P:endoplasmic reticulum organization"/>
    <property type="evidence" value="ECO:0007669"/>
    <property type="project" value="TreeGrafter"/>
</dbReference>
<accession>A0A0B2VXJ3</accession>
<gene>
    <name evidence="2" type="primary">Pcnx</name>
    <name evidence="2" type="ORF">Tcan_05621</name>
</gene>
<feature type="transmembrane region" description="Helical" evidence="1">
    <location>
        <begin position="354"/>
        <end position="373"/>
    </location>
</feature>
<dbReference type="PANTHER" id="PTHR12372">
    <property type="entry name" value="PECANEX"/>
    <property type="match status" value="1"/>
</dbReference>
<keyword evidence="1" id="KW-0472">Membrane</keyword>
<comment type="caution">
    <text evidence="2">The sequence shown here is derived from an EMBL/GenBank/DDBJ whole genome shotgun (WGS) entry which is preliminary data.</text>
</comment>
<feature type="transmembrane region" description="Helical" evidence="1">
    <location>
        <begin position="278"/>
        <end position="295"/>
    </location>
</feature>
<evidence type="ECO:0000256" key="1">
    <source>
        <dbReference type="RuleBase" id="RU367089"/>
    </source>
</evidence>
<comment type="subcellular location">
    <subcellularLocation>
        <location evidence="1">Membrane</location>
        <topology evidence="1">Multi-pass membrane protein</topology>
    </subcellularLocation>
</comment>
<dbReference type="AlphaFoldDB" id="A0A0B2VXJ3"/>